<comment type="similarity">
    <text evidence="2">Belongs to the complex I subunit 3 family.</text>
</comment>
<name>A0A7C3ISV8_9CREN</name>
<evidence type="ECO:0008006" key="9">
    <source>
        <dbReference type="Google" id="ProtNLM"/>
    </source>
</evidence>
<evidence type="ECO:0000256" key="7">
    <source>
        <dbReference type="SAM" id="Phobius"/>
    </source>
</evidence>
<keyword evidence="6 7" id="KW-0472">Membrane</keyword>
<feature type="transmembrane region" description="Helical" evidence="7">
    <location>
        <begin position="20"/>
        <end position="38"/>
    </location>
</feature>
<dbReference type="InterPro" id="IPR038430">
    <property type="entry name" value="NDAH_ubi_oxred_su3_sf"/>
</dbReference>
<reference evidence="8" key="1">
    <citation type="journal article" date="2020" name="mSystems">
        <title>Genome- and Community-Level Interaction Insights into Carbon Utilization and Element Cycling Functions of Hydrothermarchaeota in Hydrothermal Sediment.</title>
        <authorList>
            <person name="Zhou Z."/>
            <person name="Liu Y."/>
            <person name="Xu W."/>
            <person name="Pan J."/>
            <person name="Luo Z.H."/>
            <person name="Li M."/>
        </authorList>
    </citation>
    <scope>NUCLEOTIDE SEQUENCE [LARGE SCALE GENOMIC DNA]</scope>
    <source>
        <strain evidence="8">SpSt-468</strain>
    </source>
</reference>
<keyword evidence="5 7" id="KW-1133">Transmembrane helix</keyword>
<organism evidence="8">
    <name type="scientific">Candidatus Methanomethylicus mesodigestus</name>
    <dbReference type="NCBI Taxonomy" id="1867258"/>
    <lineage>
        <taxon>Archaea</taxon>
        <taxon>Thermoproteota</taxon>
        <taxon>Methanosuratincolia</taxon>
        <taxon>Candidatus Methanomethylicales</taxon>
        <taxon>Candidatus Methanomethylicaceae</taxon>
        <taxon>Candidatus Methanomethylicus</taxon>
    </lineage>
</organism>
<proteinExistence type="inferred from homology"/>
<comment type="caution">
    <text evidence="8">The sequence shown here is derived from an EMBL/GenBank/DDBJ whole genome shotgun (WGS) entry which is preliminary data.</text>
</comment>
<evidence type="ECO:0000256" key="3">
    <source>
        <dbReference type="ARBA" id="ARBA00022448"/>
    </source>
</evidence>
<keyword evidence="3" id="KW-0813">Transport</keyword>
<accession>A0A7C3ISV8</accession>
<dbReference type="GO" id="GO:0016020">
    <property type="term" value="C:membrane"/>
    <property type="evidence" value="ECO:0007669"/>
    <property type="project" value="UniProtKB-SubCell"/>
</dbReference>
<evidence type="ECO:0000256" key="4">
    <source>
        <dbReference type="ARBA" id="ARBA00022692"/>
    </source>
</evidence>
<dbReference type="EMBL" id="DSTX01000006">
    <property type="protein sequence ID" value="HFK20492.1"/>
    <property type="molecule type" value="Genomic_DNA"/>
</dbReference>
<dbReference type="Pfam" id="PF00507">
    <property type="entry name" value="Oxidored_q4"/>
    <property type="match status" value="1"/>
</dbReference>
<evidence type="ECO:0000256" key="2">
    <source>
        <dbReference type="ARBA" id="ARBA00008472"/>
    </source>
</evidence>
<feature type="transmembrane region" description="Helical" evidence="7">
    <location>
        <begin position="69"/>
        <end position="90"/>
    </location>
</feature>
<evidence type="ECO:0000256" key="1">
    <source>
        <dbReference type="ARBA" id="ARBA00004370"/>
    </source>
</evidence>
<sequence length="119" mass="13176">MPKASAEIRCHMLAELLSNPLFAFIAALLTVLALFLIANPRTRPNEEKAMPYVCGEKGDAERTPVSIHIFEFAFAFLVLDVIAVLLIFSYNAPSPALPLAYLALAALALYSFPVLRRRR</sequence>
<gene>
    <name evidence="8" type="ORF">ENS19_04335</name>
</gene>
<evidence type="ECO:0000256" key="5">
    <source>
        <dbReference type="ARBA" id="ARBA00022989"/>
    </source>
</evidence>
<dbReference type="AlphaFoldDB" id="A0A7C3ISV8"/>
<dbReference type="Gene3D" id="1.20.58.1610">
    <property type="entry name" value="NADH:ubiquinone/plastoquinone oxidoreductase, chain 3"/>
    <property type="match status" value="1"/>
</dbReference>
<comment type="subcellular location">
    <subcellularLocation>
        <location evidence="1">Membrane</location>
    </subcellularLocation>
</comment>
<protein>
    <recommendedName>
        <fullName evidence="9">NADH-quinone oxidoreductase subunit A</fullName>
    </recommendedName>
</protein>
<feature type="transmembrane region" description="Helical" evidence="7">
    <location>
        <begin position="96"/>
        <end position="115"/>
    </location>
</feature>
<evidence type="ECO:0000256" key="6">
    <source>
        <dbReference type="ARBA" id="ARBA00023136"/>
    </source>
</evidence>
<dbReference type="GO" id="GO:0008137">
    <property type="term" value="F:NADH dehydrogenase (ubiquinone) activity"/>
    <property type="evidence" value="ECO:0007669"/>
    <property type="project" value="InterPro"/>
</dbReference>
<keyword evidence="4 7" id="KW-0812">Transmembrane</keyword>
<dbReference type="InterPro" id="IPR000440">
    <property type="entry name" value="NADH_UbQ/plastoQ_OxRdtase_su3"/>
</dbReference>
<evidence type="ECO:0000313" key="8">
    <source>
        <dbReference type="EMBL" id="HFK20492.1"/>
    </source>
</evidence>